<evidence type="ECO:0000256" key="3">
    <source>
        <dbReference type="PIRSR" id="PIRSR617821-2"/>
    </source>
</evidence>
<dbReference type="AlphaFoldDB" id="A0A3A4F3V3"/>
<evidence type="ECO:0000259" key="4">
    <source>
        <dbReference type="Pfam" id="PF02550"/>
    </source>
</evidence>
<dbReference type="NCBIfam" id="TIGR03458">
    <property type="entry name" value="YgfH_subfam"/>
    <property type="match status" value="1"/>
</dbReference>
<protein>
    <submittedName>
        <fullName evidence="6">Acetyl-CoA hydrolase/transferase family protein</fullName>
    </submittedName>
</protein>
<dbReference type="PANTHER" id="PTHR43609">
    <property type="entry name" value="ACETYL-COA HYDROLASE"/>
    <property type="match status" value="1"/>
</dbReference>
<dbReference type="SUPFAM" id="SSF100950">
    <property type="entry name" value="NagB/RpiA/CoA transferase-like"/>
    <property type="match status" value="2"/>
</dbReference>
<feature type="domain" description="Acetyl-CoA hydrolase/transferase N-terminal" evidence="4">
    <location>
        <begin position="12"/>
        <end position="174"/>
    </location>
</feature>
<dbReference type="Gene3D" id="3.40.1080.10">
    <property type="entry name" value="Glutaconate Coenzyme A-transferase"/>
    <property type="match status" value="1"/>
</dbReference>
<accession>A0A3A4F3V3</accession>
<dbReference type="FunFam" id="3.40.1080.20:FF:000001">
    <property type="entry name" value="Acetyl-CoA hydrolase Ach1"/>
    <property type="match status" value="1"/>
</dbReference>
<dbReference type="InterPro" id="IPR003702">
    <property type="entry name" value="ActCoA_hydro_N"/>
</dbReference>
<dbReference type="Gene3D" id="3.30.750.70">
    <property type="entry name" value="4-hydroxybutyrate coenzyme like domains"/>
    <property type="match status" value="1"/>
</dbReference>
<sequence length="501" mass="54977">MSRIRCPILSTKVVTAQQAVTHIQSGDRVGMSGFTGAGYPKKVPGALAERAKEAHGRNEDFGIDLWTGASTAPELDGVLAEAGVLRRRLPFQSDPALRRAINSGLTEYVDTHLSHSAQQAWFGFYGPLNVAVVEVSAILPNGLLVPSSSVGNSKTWLDLADIVILEVNKWHPRAYEGFHDVYYGTRLPPGRRPLQLLDPLQRIGDPYLRVDPHKVVAVVETNAPDRNLPFKDSDDGSRAMADHVVDFLRHEVSHNRLPENLLPLQSGVGNVANAVMKNLTHSEFEGLTAYTEVIQDGMLDLIDAGKLSAVSATSFSLSAERAAHFNQHIESYKGRILLRAQEISNHPEIIRRLGIIAINGMVEADIYGNVNSTHVMGSTIINGIGGSGDFARNAFLNFFVSPSTAKHGVISAIVPFASHVDHTEHDTHVLVTEQGVADLRGLSPTARARKVIHRCAHPAYRDRLQDYFDRAVAAHPHGQHTPHLLREALSWHEHFQEHGQM</sequence>
<name>A0A3A4F3V3_9MICC</name>
<proteinExistence type="inferred from homology"/>
<comment type="similarity">
    <text evidence="1">Belongs to the acetyl-CoA hydrolase/transferase family.</text>
</comment>
<dbReference type="InterPro" id="IPR037171">
    <property type="entry name" value="NagB/RpiA_transferase-like"/>
</dbReference>
<feature type="binding site" evidence="3">
    <location>
        <position position="406"/>
    </location>
    <ligand>
        <name>CoA</name>
        <dbReference type="ChEBI" id="CHEBI:57287"/>
    </ligand>
</feature>
<organism evidence="6 7">
    <name type="scientific">Nesterenkonia natronophila</name>
    <dbReference type="NCBI Taxonomy" id="2174932"/>
    <lineage>
        <taxon>Bacteria</taxon>
        <taxon>Bacillati</taxon>
        <taxon>Actinomycetota</taxon>
        <taxon>Actinomycetes</taxon>
        <taxon>Micrococcales</taxon>
        <taxon>Micrococcaceae</taxon>
        <taxon>Nesterenkonia</taxon>
    </lineage>
</organism>
<keyword evidence="6" id="KW-0808">Transferase</keyword>
<dbReference type="GO" id="GO:0006083">
    <property type="term" value="P:acetate metabolic process"/>
    <property type="evidence" value="ECO:0007669"/>
    <property type="project" value="InterPro"/>
</dbReference>
<feature type="binding site" evidence="3">
    <location>
        <position position="382"/>
    </location>
    <ligand>
        <name>CoA</name>
        <dbReference type="ChEBI" id="CHEBI:57287"/>
    </ligand>
</feature>
<evidence type="ECO:0000259" key="5">
    <source>
        <dbReference type="Pfam" id="PF13336"/>
    </source>
</evidence>
<feature type="binding site" evidence="3">
    <location>
        <begin position="267"/>
        <end position="271"/>
    </location>
    <ligand>
        <name>CoA</name>
        <dbReference type="ChEBI" id="CHEBI:57287"/>
    </ligand>
</feature>
<dbReference type="InterPro" id="IPR026888">
    <property type="entry name" value="AcetylCoA_hyd_C"/>
</dbReference>
<dbReference type="InterPro" id="IPR046433">
    <property type="entry name" value="ActCoA_hydro"/>
</dbReference>
<dbReference type="InterPro" id="IPR038460">
    <property type="entry name" value="AcetylCoA_hyd_C_sf"/>
</dbReference>
<dbReference type="Pfam" id="PF02550">
    <property type="entry name" value="AcetylCoA_hydro"/>
    <property type="match status" value="1"/>
</dbReference>
<dbReference type="Proteomes" id="UP000266615">
    <property type="component" value="Unassembled WGS sequence"/>
</dbReference>
<gene>
    <name evidence="6" type="ORF">D3250_09885</name>
</gene>
<dbReference type="GO" id="GO:0008775">
    <property type="term" value="F:acetate CoA-transferase activity"/>
    <property type="evidence" value="ECO:0007669"/>
    <property type="project" value="InterPro"/>
</dbReference>
<reference evidence="6 7" key="1">
    <citation type="submission" date="2018-09" db="EMBL/GenBank/DDBJ databases">
        <title>Nesterenkonia natronophila sp. nov., an alkaliphilic actinobacteriume isolated from a soda lake, and emended description of the genus Nesterenkonia.</title>
        <authorList>
            <person name="Menes R.J."/>
            <person name="Iriarte A."/>
        </authorList>
    </citation>
    <scope>NUCLEOTIDE SEQUENCE [LARGE SCALE GENOMIC DNA]</scope>
    <source>
        <strain evidence="6 7">M8</strain>
    </source>
</reference>
<dbReference type="GO" id="GO:0003986">
    <property type="term" value="F:acetyl-CoA hydrolase activity"/>
    <property type="evidence" value="ECO:0007669"/>
    <property type="project" value="TreeGrafter"/>
</dbReference>
<feature type="domain" description="Acetyl-CoA hydrolase/transferase C-terminal" evidence="5">
    <location>
        <begin position="333"/>
        <end position="467"/>
    </location>
</feature>
<feature type="active site" description="5-glutamyl coenzyme A thioester intermediate" evidence="2">
    <location>
        <position position="292"/>
    </location>
</feature>
<evidence type="ECO:0000313" key="7">
    <source>
        <dbReference type="Proteomes" id="UP000266615"/>
    </source>
</evidence>
<dbReference type="PANTHER" id="PTHR43609:SF1">
    <property type="entry name" value="ACETYL-COA HYDROLASE"/>
    <property type="match status" value="1"/>
</dbReference>
<dbReference type="Gene3D" id="3.40.1080.20">
    <property type="entry name" value="Acetyl-CoA hydrolase/transferase C-terminal domain"/>
    <property type="match status" value="1"/>
</dbReference>
<dbReference type="OrthoDB" id="9801795at2"/>
<dbReference type="Pfam" id="PF13336">
    <property type="entry name" value="AcetylCoA_hyd_C"/>
    <property type="match status" value="1"/>
</dbReference>
<evidence type="ECO:0000256" key="2">
    <source>
        <dbReference type="PIRSR" id="PIRSR617821-1"/>
    </source>
</evidence>
<keyword evidence="7" id="KW-1185">Reference proteome</keyword>
<feature type="binding site" evidence="3">
    <location>
        <position position="386"/>
    </location>
    <ligand>
        <name>CoA</name>
        <dbReference type="ChEBI" id="CHEBI:57287"/>
    </ligand>
</feature>
<dbReference type="GO" id="GO:0006084">
    <property type="term" value="P:acetyl-CoA metabolic process"/>
    <property type="evidence" value="ECO:0007669"/>
    <property type="project" value="InterPro"/>
</dbReference>
<dbReference type="RefSeq" id="WP_119903227.1">
    <property type="nucleotide sequence ID" value="NZ_QYZP01000003.1"/>
</dbReference>
<dbReference type="EMBL" id="QYZP01000003">
    <property type="protein sequence ID" value="RJN31160.1"/>
    <property type="molecule type" value="Genomic_DNA"/>
</dbReference>
<dbReference type="InterPro" id="IPR017821">
    <property type="entry name" value="Succinate_CoA_transferase"/>
</dbReference>
<keyword evidence="6" id="KW-0378">Hydrolase</keyword>
<evidence type="ECO:0000256" key="1">
    <source>
        <dbReference type="ARBA" id="ARBA00009632"/>
    </source>
</evidence>
<comment type="caution">
    <text evidence="6">The sequence shown here is derived from an EMBL/GenBank/DDBJ whole genome shotgun (WGS) entry which is preliminary data.</text>
</comment>
<evidence type="ECO:0000313" key="6">
    <source>
        <dbReference type="EMBL" id="RJN31160.1"/>
    </source>
</evidence>